<reference evidence="2 3" key="1">
    <citation type="journal article" date="2014" name="Genome Biol. Evol.">
        <title>The secreted proteins of Achlya hypogyna and Thraustotheca clavata identify the ancestral oomycete secretome and reveal gene acquisitions by horizontal gene transfer.</title>
        <authorList>
            <person name="Misner I."/>
            <person name="Blouin N."/>
            <person name="Leonard G."/>
            <person name="Richards T.A."/>
            <person name="Lane C.E."/>
        </authorList>
    </citation>
    <scope>NUCLEOTIDE SEQUENCE [LARGE SCALE GENOMIC DNA]</scope>
    <source>
        <strain evidence="2 3">ATCC 48635</strain>
    </source>
</reference>
<keyword evidence="1" id="KW-1133">Transmembrane helix</keyword>
<protein>
    <recommendedName>
        <fullName evidence="4">Transmembrane protein</fullName>
    </recommendedName>
</protein>
<feature type="transmembrane region" description="Helical" evidence="1">
    <location>
        <begin position="579"/>
        <end position="602"/>
    </location>
</feature>
<keyword evidence="1" id="KW-0472">Membrane</keyword>
<gene>
    <name evidence="2" type="ORF">ACHHYP_02659</name>
</gene>
<evidence type="ECO:0000313" key="2">
    <source>
        <dbReference type="EMBL" id="OQR93327.1"/>
    </source>
</evidence>
<evidence type="ECO:0008006" key="4">
    <source>
        <dbReference type="Google" id="ProtNLM"/>
    </source>
</evidence>
<feature type="transmembrane region" description="Helical" evidence="1">
    <location>
        <begin position="31"/>
        <end position="54"/>
    </location>
</feature>
<evidence type="ECO:0000256" key="1">
    <source>
        <dbReference type="SAM" id="Phobius"/>
    </source>
</evidence>
<sequence length="1741" mass="187472">MSRGVAPAPGPTQPSLAESCAEAKTSNTARLLRFVGVCYMILSVGTSIAALGILTSHLSNDFFWPAYDATAIGAIYNQKLSLVSTEARVELASPVALLPKAAGAINPAYPRLIMFQDLAIVGAAIAALRSLSPLAVLTLAAPYCWADFGKQWEMAYTEDRQARCAHREADNAAVYLEAVLRNIDLAAFIDVTQGKFKALILTPIAASGAAGETWVAALLAHEWSAPDVEEATWRSYQLSRFTLQFGNFNTIGIVETVDVVNVFGLRYAVPIKAMGGVSPALYWTTSNLYGLLYDDLYAIGFNQSLVRRTTNFWADIDPGQIEFYNNGSPLGVLALTLHNTLGRLGAIDAIWVPPPPSIVAAVGVLQAAVAAALSANVTFAQRNDALRSLVLTPKPRRWNDPAMRFAGGNLLCLNGEPRAYVQESLGFDDPCSAQLPLKINWDSLAGLFALQLLNTTSTSFCDQCPGDQQAPCIAAFASTQRLQSLLPPTNISIPGELGAVSIVQYVYPNEAATSPEIQELPVLDPTWAFFGALALFDWATNVREVICLQGDKHTFTVISKAYEPLPQAPLPGPDALSTYLWVLSVTVTSCLTLVAAVIVLLSAQRCRGPRDLFFFNRIANSVWISRSAVFARGVAAVACLSTAQLEPAETSGAVALACLVVRPRAVLISAILAGEATWLLYGLQEVVAPLYGRGSPRFAAPIATAVAWGCVALLDTTVPVQARASLSRNCHVVSVDRAIACRSGVVAIGSAPRAAVIAAIFIASVIATIVGSWYASAKCLPRKAPTHLSWVTLAFATDASSLDVASAVLSGLFECVHSGRAAMFDTKLWLFVQTHSPGPASVLVRDAGTPSPRPPVSRPKLVAHWVCVLAGVGYLVATLTGNASYLGVLRSSLANDFGWAGFNTSGMQRYLVNRFNFELLLALNGAVTLDSPARGDVGRWYNVSVTTALWYPSLARRQLFAPETPLTAVVSGLRSMDPCQLPWMFTQYCYLDLDKMWEMATTEQRQERCARAYATNGAVYLELPLRNVADWEAWTTCWGQSFDIAFARVLRSSKAGQGWLDTIISNTNTIDQEAAYWATRGIRSYALQWQNYKLTGMADSLAIQTALGSTYTLPLATFPVQSRLAMQTSMHMYWAFASDLWAVATNATSIGGLALLRSSASFAFANTTPAALLVANSTLASPLPPGIAPVADALGPFGAVDMVYLPCPPALVRLFGAFASATAALVFTSARAADAFVALPLKSYLGPLPMSLSRNASVRIVGGDILCGGVTAGAAPSYGMYLAFGANNLCNWWYAEDMTPTAAHLLFALVAFNATRGLTGEDLDLFCDFDAFAEPTCASIYAAHAAFASAHEVAFAPLHEAALSAEASVRALGVGLVQFLQPVGSTAQNLYVVELLSTADRSWTFYSWALLYEWAAGRREVVAFEGDAGTLACLSSATHAVRLQLADVASEVGYLFQACATYVTYVLMALAGAVGVYSVVCSGRIEGWNLFDFNRIVGHVWVGRPLLAVRSLTAVWLLNTTPLQLVAAPAGTRLVSPRLPWFTTLLAASELTWLVYIANDLLSCVTQQYTRHYVTKSSLATYLIAVAYTFASPQAYAARLDRTCAFVNMDCGLRCTSGVIEIGRVSRLLTDGAIVVCSVMVTARWERWARPRLCDRALPAGLLSSAAFYNLQLDGWRFADQVYLDQASAVMAGLLTLYWNEWLYVFDVKLWRLHVKPSYRGELDLLSSRRLHHAIPLSDFS</sequence>
<feature type="transmembrane region" description="Helical" evidence="1">
    <location>
        <begin position="665"/>
        <end position="683"/>
    </location>
</feature>
<feature type="transmembrane region" description="Helical" evidence="1">
    <location>
        <begin position="861"/>
        <end position="881"/>
    </location>
</feature>
<feature type="transmembrane region" description="Helical" evidence="1">
    <location>
        <begin position="754"/>
        <end position="775"/>
    </location>
</feature>
<accession>A0A1V9Z5Y2</accession>
<proteinExistence type="predicted"/>
<evidence type="ECO:0000313" key="3">
    <source>
        <dbReference type="Proteomes" id="UP000243579"/>
    </source>
</evidence>
<dbReference type="Proteomes" id="UP000243579">
    <property type="component" value="Unassembled WGS sequence"/>
</dbReference>
<comment type="caution">
    <text evidence="2">The sequence shown here is derived from an EMBL/GenBank/DDBJ whole genome shotgun (WGS) entry which is preliminary data.</text>
</comment>
<keyword evidence="3" id="KW-1185">Reference proteome</keyword>
<keyword evidence="1" id="KW-0812">Transmembrane</keyword>
<dbReference type="EMBL" id="JNBR01000414">
    <property type="protein sequence ID" value="OQR93327.1"/>
    <property type="molecule type" value="Genomic_DNA"/>
</dbReference>
<dbReference type="OrthoDB" id="75103at2759"/>
<organism evidence="2 3">
    <name type="scientific">Achlya hypogyna</name>
    <name type="common">Oomycete</name>
    <name type="synonym">Protoachlya hypogyna</name>
    <dbReference type="NCBI Taxonomy" id="1202772"/>
    <lineage>
        <taxon>Eukaryota</taxon>
        <taxon>Sar</taxon>
        <taxon>Stramenopiles</taxon>
        <taxon>Oomycota</taxon>
        <taxon>Saprolegniomycetes</taxon>
        <taxon>Saprolegniales</taxon>
        <taxon>Achlyaceae</taxon>
        <taxon>Achlya</taxon>
    </lineage>
</organism>
<name>A0A1V9Z5Y2_ACHHY</name>